<dbReference type="GO" id="GO:0000981">
    <property type="term" value="F:DNA-binding transcription factor activity, RNA polymerase II-specific"/>
    <property type="evidence" value="ECO:0007669"/>
    <property type="project" value="TreeGrafter"/>
</dbReference>
<keyword evidence="6" id="KW-0539">Nucleus</keyword>
<dbReference type="PANTHER" id="PTHR24381">
    <property type="entry name" value="ZINC FINGER PROTEIN"/>
    <property type="match status" value="1"/>
</dbReference>
<evidence type="ECO:0000256" key="4">
    <source>
        <dbReference type="ARBA" id="ARBA00022771"/>
    </source>
</evidence>
<dbReference type="FunFam" id="3.30.160.60:FF:002127">
    <property type="entry name" value="Uncharacterized protein"/>
    <property type="match status" value="1"/>
</dbReference>
<sequence length="303" mass="35731">MKVEEIEVKEEECGSERVCVRCYHCGEERLSKEELKEHIYSHNSSLFVDEENGGDVSENTDEKPFKCNVCNYRTSRRFRLKEHFCKHTEKIEAKEQECGSERECVRCFHCGEERLSKEELREHIYSHHSLLFVCKRNGGDIGANTDEKPFKCDVCEYRTAVLSRMKHHSRKHTGEKPYECDVCEFRTASHSNLKIHSFKHTGEKPFKCKVCVRTSRRIYLKEHICKHTNEKPWKCDMYEYITAYSSNFKIHTSKHTGELPYKCDVCEYSTKHKNNLRLHKLNHTGEKLSNVMCVDTELIVFQA</sequence>
<keyword evidence="2" id="KW-0479">Metal-binding</keyword>
<dbReference type="GO" id="GO:0000977">
    <property type="term" value="F:RNA polymerase II transcription regulatory region sequence-specific DNA binding"/>
    <property type="evidence" value="ECO:0007669"/>
    <property type="project" value="TreeGrafter"/>
</dbReference>
<gene>
    <name evidence="9" type="ORF">J437_LFUL003496</name>
</gene>
<dbReference type="InterPro" id="IPR036236">
    <property type="entry name" value="Znf_C2H2_sf"/>
</dbReference>
<keyword evidence="5" id="KW-0862">Zinc</keyword>
<dbReference type="Proteomes" id="UP000792457">
    <property type="component" value="Unassembled WGS sequence"/>
</dbReference>
<evidence type="ECO:0000256" key="1">
    <source>
        <dbReference type="ARBA" id="ARBA00004123"/>
    </source>
</evidence>
<dbReference type="FunFam" id="3.30.160.60:FF:000882">
    <property type="entry name" value="Predicted gene, 21060"/>
    <property type="match status" value="2"/>
</dbReference>
<dbReference type="Gene3D" id="3.30.160.60">
    <property type="entry name" value="Classic Zinc Finger"/>
    <property type="match status" value="6"/>
</dbReference>
<dbReference type="PANTHER" id="PTHR24381:SF393">
    <property type="entry name" value="CHROMATIN-LINKED ADAPTOR FOR MSL PROTEINS, ISOFORM B"/>
    <property type="match status" value="1"/>
</dbReference>
<dbReference type="EMBL" id="KZ308168">
    <property type="protein sequence ID" value="KAG8223628.1"/>
    <property type="molecule type" value="Genomic_DNA"/>
</dbReference>
<dbReference type="SUPFAM" id="SSF57667">
    <property type="entry name" value="beta-beta-alpha zinc fingers"/>
    <property type="match status" value="5"/>
</dbReference>
<protein>
    <recommendedName>
        <fullName evidence="8">C2H2-type domain-containing protein</fullName>
    </recommendedName>
</protein>
<evidence type="ECO:0000256" key="7">
    <source>
        <dbReference type="PROSITE-ProRule" id="PRU00042"/>
    </source>
</evidence>
<keyword evidence="10" id="KW-1185">Reference proteome</keyword>
<feature type="domain" description="C2H2-type" evidence="8">
    <location>
        <begin position="150"/>
        <end position="177"/>
    </location>
</feature>
<dbReference type="OrthoDB" id="3561125at2759"/>
<evidence type="ECO:0000259" key="8">
    <source>
        <dbReference type="PROSITE" id="PS50157"/>
    </source>
</evidence>
<dbReference type="GO" id="GO:0008270">
    <property type="term" value="F:zinc ion binding"/>
    <property type="evidence" value="ECO:0007669"/>
    <property type="project" value="UniProtKB-KW"/>
</dbReference>
<dbReference type="GO" id="GO:0005634">
    <property type="term" value="C:nucleus"/>
    <property type="evidence" value="ECO:0007669"/>
    <property type="project" value="UniProtKB-SubCell"/>
</dbReference>
<proteinExistence type="predicted"/>
<comment type="subcellular location">
    <subcellularLocation>
        <location evidence="1">Nucleus</location>
    </subcellularLocation>
</comment>
<dbReference type="InterPro" id="IPR013087">
    <property type="entry name" value="Znf_C2H2_type"/>
</dbReference>
<evidence type="ECO:0000256" key="6">
    <source>
        <dbReference type="ARBA" id="ARBA00023242"/>
    </source>
</evidence>
<evidence type="ECO:0000313" key="9">
    <source>
        <dbReference type="EMBL" id="KAG8223628.1"/>
    </source>
</evidence>
<organism evidence="9 10">
    <name type="scientific">Ladona fulva</name>
    <name type="common">Scarce chaser dragonfly</name>
    <name type="synonym">Libellula fulva</name>
    <dbReference type="NCBI Taxonomy" id="123851"/>
    <lineage>
        <taxon>Eukaryota</taxon>
        <taxon>Metazoa</taxon>
        <taxon>Ecdysozoa</taxon>
        <taxon>Arthropoda</taxon>
        <taxon>Hexapoda</taxon>
        <taxon>Insecta</taxon>
        <taxon>Pterygota</taxon>
        <taxon>Palaeoptera</taxon>
        <taxon>Odonata</taxon>
        <taxon>Epiprocta</taxon>
        <taxon>Anisoptera</taxon>
        <taxon>Libelluloidea</taxon>
        <taxon>Libellulidae</taxon>
        <taxon>Ladona</taxon>
    </lineage>
</organism>
<feature type="domain" description="C2H2-type" evidence="8">
    <location>
        <begin position="261"/>
        <end position="288"/>
    </location>
</feature>
<evidence type="ECO:0000256" key="5">
    <source>
        <dbReference type="ARBA" id="ARBA00022833"/>
    </source>
</evidence>
<keyword evidence="4 7" id="KW-0863">Zinc-finger</keyword>
<reference evidence="9" key="1">
    <citation type="submission" date="2013-04" db="EMBL/GenBank/DDBJ databases">
        <authorList>
            <person name="Qu J."/>
            <person name="Murali S.C."/>
            <person name="Bandaranaike D."/>
            <person name="Bellair M."/>
            <person name="Blankenburg K."/>
            <person name="Chao H."/>
            <person name="Dinh H."/>
            <person name="Doddapaneni H."/>
            <person name="Downs B."/>
            <person name="Dugan-Rocha S."/>
            <person name="Elkadiri S."/>
            <person name="Gnanaolivu R.D."/>
            <person name="Hernandez B."/>
            <person name="Javaid M."/>
            <person name="Jayaseelan J.C."/>
            <person name="Lee S."/>
            <person name="Li M."/>
            <person name="Ming W."/>
            <person name="Munidasa M."/>
            <person name="Muniz J."/>
            <person name="Nguyen L."/>
            <person name="Ongeri F."/>
            <person name="Osuji N."/>
            <person name="Pu L.-L."/>
            <person name="Puazo M."/>
            <person name="Qu C."/>
            <person name="Quiroz J."/>
            <person name="Raj R."/>
            <person name="Weissenberger G."/>
            <person name="Xin Y."/>
            <person name="Zou X."/>
            <person name="Han Y."/>
            <person name="Richards S."/>
            <person name="Worley K."/>
            <person name="Muzny D."/>
            <person name="Gibbs R."/>
        </authorList>
    </citation>
    <scope>NUCLEOTIDE SEQUENCE</scope>
    <source>
        <strain evidence="9">Sampled in the wild</strain>
    </source>
</reference>
<dbReference type="PROSITE" id="PS50157">
    <property type="entry name" value="ZINC_FINGER_C2H2_2"/>
    <property type="match status" value="3"/>
</dbReference>
<dbReference type="AlphaFoldDB" id="A0A8K0JWE3"/>
<comment type="caution">
    <text evidence="9">The sequence shown here is derived from an EMBL/GenBank/DDBJ whole genome shotgun (WGS) entry which is preliminary data.</text>
</comment>
<evidence type="ECO:0000256" key="3">
    <source>
        <dbReference type="ARBA" id="ARBA00022737"/>
    </source>
</evidence>
<accession>A0A8K0JWE3</accession>
<evidence type="ECO:0000313" key="10">
    <source>
        <dbReference type="Proteomes" id="UP000792457"/>
    </source>
</evidence>
<reference evidence="9" key="2">
    <citation type="submission" date="2017-10" db="EMBL/GenBank/DDBJ databases">
        <title>Ladona fulva Genome sequencing and assembly.</title>
        <authorList>
            <person name="Murali S."/>
            <person name="Richards S."/>
            <person name="Bandaranaike D."/>
            <person name="Bellair M."/>
            <person name="Blankenburg K."/>
            <person name="Chao H."/>
            <person name="Dinh H."/>
            <person name="Doddapaneni H."/>
            <person name="Dugan-Rocha S."/>
            <person name="Elkadiri S."/>
            <person name="Gnanaolivu R."/>
            <person name="Hernandez B."/>
            <person name="Skinner E."/>
            <person name="Javaid M."/>
            <person name="Lee S."/>
            <person name="Li M."/>
            <person name="Ming W."/>
            <person name="Munidasa M."/>
            <person name="Muniz J."/>
            <person name="Nguyen L."/>
            <person name="Hughes D."/>
            <person name="Osuji N."/>
            <person name="Pu L.-L."/>
            <person name="Puazo M."/>
            <person name="Qu C."/>
            <person name="Quiroz J."/>
            <person name="Raj R."/>
            <person name="Weissenberger G."/>
            <person name="Xin Y."/>
            <person name="Zou X."/>
            <person name="Han Y."/>
            <person name="Worley K."/>
            <person name="Muzny D."/>
            <person name="Gibbs R."/>
        </authorList>
    </citation>
    <scope>NUCLEOTIDE SEQUENCE</scope>
    <source>
        <strain evidence="9">Sampled in the wild</strain>
    </source>
</reference>
<feature type="domain" description="C2H2-type" evidence="8">
    <location>
        <begin position="178"/>
        <end position="205"/>
    </location>
</feature>
<dbReference type="SMART" id="SM00355">
    <property type="entry name" value="ZnF_C2H2"/>
    <property type="match status" value="8"/>
</dbReference>
<keyword evidence="3" id="KW-0677">Repeat</keyword>
<name>A0A8K0JWE3_LADFU</name>
<evidence type="ECO:0000256" key="2">
    <source>
        <dbReference type="ARBA" id="ARBA00022723"/>
    </source>
</evidence>